<dbReference type="Proteomes" id="UP000694923">
    <property type="component" value="Unplaced"/>
</dbReference>
<dbReference type="PANTHER" id="PTHR45628">
    <property type="entry name" value="VOLTAGE-DEPENDENT CALCIUM CHANNEL TYPE A SUBUNIT ALPHA-1"/>
    <property type="match status" value="1"/>
</dbReference>
<feature type="region of interest" description="Disordered" evidence="7">
    <location>
        <begin position="100"/>
        <end position="150"/>
    </location>
</feature>
<feature type="non-terminal residue" evidence="10">
    <location>
        <position position="173"/>
    </location>
</feature>
<dbReference type="GeneID" id="103584309"/>
<keyword evidence="3" id="KW-0851">Voltage-gated channel</keyword>
<protein>
    <submittedName>
        <fullName evidence="10">Voltage-dependent L-type calcium channel subunit alpha-1S-like</fullName>
    </submittedName>
</protein>
<proteinExistence type="predicted"/>
<evidence type="ECO:0000256" key="1">
    <source>
        <dbReference type="ARBA" id="ARBA00022448"/>
    </source>
</evidence>
<evidence type="ECO:0000256" key="4">
    <source>
        <dbReference type="ARBA" id="ARBA00023065"/>
    </source>
</evidence>
<evidence type="ECO:0000256" key="6">
    <source>
        <dbReference type="ARBA" id="ARBA00023303"/>
    </source>
</evidence>
<evidence type="ECO:0000256" key="3">
    <source>
        <dbReference type="ARBA" id="ARBA00022882"/>
    </source>
</evidence>
<keyword evidence="4" id="KW-0406">Ion transport</keyword>
<accession>A0ABM0Q5F0</accession>
<gene>
    <name evidence="10" type="primary">LOC103584309</name>
</gene>
<keyword evidence="8" id="KW-1133">Transmembrane helix</keyword>
<evidence type="ECO:0000256" key="2">
    <source>
        <dbReference type="ARBA" id="ARBA00022737"/>
    </source>
</evidence>
<keyword evidence="2" id="KW-0677">Repeat</keyword>
<sequence length="173" mass="18922">VLTGEDWNSVMYNGIMAYGGPSYPGVLVCIYFIILFVCGNCIPSGAGCKKDPREGVAHALPRGSSGKRDSNYLTQRLDPSDILLNVFLAIAVDNLAEAESLTSAQKAKAEERKRRKMSKGLPDKPEEKKSIMAKKLEQKPKGEGIPTTAKLKIDEFESNVNEVKDPYPSADFP</sequence>
<keyword evidence="8" id="KW-0812">Transmembrane</keyword>
<organism evidence="9 10">
    <name type="scientific">Galeopterus variegatus</name>
    <name type="common">Malayan flying lemur</name>
    <name type="synonym">Cynocephalus variegatus</name>
    <dbReference type="NCBI Taxonomy" id="482537"/>
    <lineage>
        <taxon>Eukaryota</taxon>
        <taxon>Metazoa</taxon>
        <taxon>Chordata</taxon>
        <taxon>Craniata</taxon>
        <taxon>Vertebrata</taxon>
        <taxon>Euteleostomi</taxon>
        <taxon>Mammalia</taxon>
        <taxon>Eutheria</taxon>
        <taxon>Euarchontoglires</taxon>
        <taxon>Dermoptera</taxon>
        <taxon>Cynocephalidae</taxon>
        <taxon>Galeopterus</taxon>
    </lineage>
</organism>
<evidence type="ECO:0000256" key="5">
    <source>
        <dbReference type="ARBA" id="ARBA00023157"/>
    </source>
</evidence>
<dbReference type="PRINTS" id="PR01634">
    <property type="entry name" value="LVDCCALPHA1S"/>
</dbReference>
<dbReference type="InterPro" id="IPR050599">
    <property type="entry name" value="VDCC_alpha-1_subunit"/>
</dbReference>
<evidence type="ECO:0000313" key="9">
    <source>
        <dbReference type="Proteomes" id="UP000694923"/>
    </source>
</evidence>
<evidence type="ECO:0000313" key="10">
    <source>
        <dbReference type="RefSeq" id="XP_008563591.1"/>
    </source>
</evidence>
<dbReference type="RefSeq" id="XP_008563591.1">
    <property type="nucleotide sequence ID" value="XM_008565369.1"/>
</dbReference>
<evidence type="ECO:0000256" key="7">
    <source>
        <dbReference type="SAM" id="MobiDB-lite"/>
    </source>
</evidence>
<reference evidence="10" key="1">
    <citation type="submission" date="2025-08" db="UniProtKB">
        <authorList>
            <consortium name="RefSeq"/>
        </authorList>
    </citation>
    <scope>IDENTIFICATION</scope>
</reference>
<keyword evidence="9" id="KW-1185">Reference proteome</keyword>
<feature type="compositionally biased region" description="Basic and acidic residues" evidence="7">
    <location>
        <begin position="121"/>
        <end position="142"/>
    </location>
</feature>
<dbReference type="PANTHER" id="PTHR45628:SF9">
    <property type="entry name" value="VOLTAGE-DEPENDENT L-TYPE CALCIUM CHANNEL SUBUNIT ALPHA-1S"/>
    <property type="match status" value="1"/>
</dbReference>
<evidence type="ECO:0000256" key="8">
    <source>
        <dbReference type="SAM" id="Phobius"/>
    </source>
</evidence>
<keyword evidence="8" id="KW-0472">Membrane</keyword>
<name>A0ABM0Q5F0_GALVR</name>
<dbReference type="InterPro" id="IPR005450">
    <property type="entry name" value="VDCC_L_a1ssu"/>
</dbReference>
<keyword evidence="5" id="KW-1015">Disulfide bond</keyword>
<keyword evidence="6" id="KW-0407">Ion channel</keyword>
<feature type="transmembrane region" description="Helical" evidence="8">
    <location>
        <begin position="23"/>
        <end position="43"/>
    </location>
</feature>
<feature type="non-terminal residue" evidence="10">
    <location>
        <position position="1"/>
    </location>
</feature>
<dbReference type="Gene3D" id="1.10.287.70">
    <property type="match status" value="1"/>
</dbReference>
<keyword evidence="1" id="KW-0813">Transport</keyword>